<organism evidence="4 5">
    <name type="scientific">Pseudarthrobacter oxydans</name>
    <name type="common">Arthrobacter oxydans</name>
    <dbReference type="NCBI Taxonomy" id="1671"/>
    <lineage>
        <taxon>Bacteria</taxon>
        <taxon>Bacillati</taxon>
        <taxon>Actinomycetota</taxon>
        <taxon>Actinomycetes</taxon>
        <taxon>Micrococcales</taxon>
        <taxon>Micrococcaceae</taxon>
        <taxon>Pseudarthrobacter</taxon>
    </lineage>
</organism>
<dbReference type="EMBL" id="JAVDWN010000001">
    <property type="protein sequence ID" value="MDR7162581.1"/>
    <property type="molecule type" value="Genomic_DNA"/>
</dbReference>
<dbReference type="InterPro" id="IPR029016">
    <property type="entry name" value="GAF-like_dom_sf"/>
</dbReference>
<proteinExistence type="predicted"/>
<name>A0AAW8N723_PSEOX</name>
<dbReference type="GeneID" id="97420797"/>
<evidence type="ECO:0000256" key="2">
    <source>
        <dbReference type="ARBA" id="ARBA00023163"/>
    </source>
</evidence>
<feature type="domain" description="ANTAR" evidence="3">
    <location>
        <begin position="169"/>
        <end position="230"/>
    </location>
</feature>
<dbReference type="Proteomes" id="UP001262032">
    <property type="component" value="Unassembled WGS sequence"/>
</dbReference>
<keyword evidence="2" id="KW-0804">Transcription</keyword>
<accession>A0AAW8N723</accession>
<keyword evidence="1" id="KW-0805">Transcription regulation</keyword>
<dbReference type="Gene3D" id="3.30.450.40">
    <property type="match status" value="1"/>
</dbReference>
<evidence type="ECO:0000313" key="5">
    <source>
        <dbReference type="Proteomes" id="UP001262032"/>
    </source>
</evidence>
<gene>
    <name evidence="4" type="ORF">J2X12_000582</name>
</gene>
<evidence type="ECO:0000256" key="1">
    <source>
        <dbReference type="ARBA" id="ARBA00023015"/>
    </source>
</evidence>
<dbReference type="RefSeq" id="WP_310108678.1">
    <property type="nucleotide sequence ID" value="NZ_JAVDTN010000001.1"/>
</dbReference>
<dbReference type="Gene3D" id="1.10.10.10">
    <property type="entry name" value="Winged helix-like DNA-binding domain superfamily/Winged helix DNA-binding domain"/>
    <property type="match status" value="1"/>
</dbReference>
<dbReference type="SMART" id="SM01012">
    <property type="entry name" value="ANTAR"/>
    <property type="match status" value="1"/>
</dbReference>
<dbReference type="InterPro" id="IPR036388">
    <property type="entry name" value="WH-like_DNA-bd_sf"/>
</dbReference>
<evidence type="ECO:0000259" key="3">
    <source>
        <dbReference type="PROSITE" id="PS50921"/>
    </source>
</evidence>
<dbReference type="SMART" id="SM00065">
    <property type="entry name" value="GAF"/>
    <property type="match status" value="1"/>
</dbReference>
<reference evidence="4" key="1">
    <citation type="submission" date="2023-07" db="EMBL/GenBank/DDBJ databases">
        <title>Sorghum-associated microbial communities from plants grown in Nebraska, USA.</title>
        <authorList>
            <person name="Schachtman D."/>
        </authorList>
    </citation>
    <scope>NUCLEOTIDE SEQUENCE</scope>
    <source>
        <strain evidence="4">BE261</strain>
    </source>
</reference>
<dbReference type="PIRSF" id="PIRSF036625">
    <property type="entry name" value="GAF_ANTAR"/>
    <property type="match status" value="1"/>
</dbReference>
<dbReference type="SUPFAM" id="SSF55781">
    <property type="entry name" value="GAF domain-like"/>
    <property type="match status" value="1"/>
</dbReference>
<dbReference type="InterPro" id="IPR005561">
    <property type="entry name" value="ANTAR"/>
</dbReference>
<dbReference type="GO" id="GO:0003723">
    <property type="term" value="F:RNA binding"/>
    <property type="evidence" value="ECO:0007669"/>
    <property type="project" value="InterPro"/>
</dbReference>
<dbReference type="Pfam" id="PF13185">
    <property type="entry name" value="GAF_2"/>
    <property type="match status" value="1"/>
</dbReference>
<comment type="caution">
    <text evidence="4">The sequence shown here is derived from an EMBL/GenBank/DDBJ whole genome shotgun (WGS) entry which is preliminary data.</text>
</comment>
<evidence type="ECO:0000313" key="4">
    <source>
        <dbReference type="EMBL" id="MDR7162581.1"/>
    </source>
</evidence>
<sequence length="245" mass="25729">MAFNQVQSDFDQLQGLLATFEDLRSFLNRLTALGAEVMTEAAGAKVECAVTLLRQKRPVTIAGSSQLAVRLDEIEQAVGGGPCTEALKTGRPVLLADVSTDPRWPKYSEALAAAGCGSCLGVPLDPGENAAAALNLFASPAGPLTEPMIARATAFAESAGQAMALAVRIAAKDELTKDLRAAMEKRTIIDLAAGIIMGQNRCTQDEAMKILMAVSSNRNQKLAAVAEEVVAGVSGSRDVRTHFDD</sequence>
<protein>
    <submittedName>
        <fullName evidence="4">GAF domain-containing protein</fullName>
    </submittedName>
</protein>
<dbReference type="Pfam" id="PF03861">
    <property type="entry name" value="ANTAR"/>
    <property type="match status" value="1"/>
</dbReference>
<dbReference type="PROSITE" id="PS50921">
    <property type="entry name" value="ANTAR"/>
    <property type="match status" value="1"/>
</dbReference>
<dbReference type="InterPro" id="IPR003018">
    <property type="entry name" value="GAF"/>
</dbReference>
<dbReference type="InterPro" id="IPR012074">
    <property type="entry name" value="GAF_ANTAR"/>
</dbReference>
<dbReference type="AlphaFoldDB" id="A0AAW8N723"/>